<gene>
    <name evidence="1" type="ORF">AWB82_02587</name>
</gene>
<evidence type="ECO:0000313" key="1">
    <source>
        <dbReference type="EMBL" id="SAK58921.1"/>
    </source>
</evidence>
<dbReference type="AlphaFoldDB" id="A0A158ALT1"/>
<dbReference type="SUPFAM" id="SSF53187">
    <property type="entry name" value="Zn-dependent exopeptidases"/>
    <property type="match status" value="1"/>
</dbReference>
<name>A0A158ALT1_9BURK</name>
<protein>
    <submittedName>
        <fullName evidence="1">Allantoate amidohydrolase</fullName>
    </submittedName>
</protein>
<dbReference type="EMBL" id="FCOJ02000015">
    <property type="protein sequence ID" value="SAK58921.1"/>
    <property type="molecule type" value="Genomic_DNA"/>
</dbReference>
<dbReference type="STRING" id="1777143.AWB82_02587"/>
<proteinExistence type="predicted"/>
<accession>A0A158ALT1</accession>
<organism evidence="1 2">
    <name type="scientific">Caballeronia glebae</name>
    <dbReference type="NCBI Taxonomy" id="1777143"/>
    <lineage>
        <taxon>Bacteria</taxon>
        <taxon>Pseudomonadati</taxon>
        <taxon>Pseudomonadota</taxon>
        <taxon>Betaproteobacteria</taxon>
        <taxon>Burkholderiales</taxon>
        <taxon>Burkholderiaceae</taxon>
        <taxon>Caballeronia</taxon>
    </lineage>
</organism>
<sequence>MTDLLQIDGARLWRSLMDMAQIGATEKGGVRRLALSEEDRRGRDLFRAVVPRSGHDGIGR</sequence>
<reference evidence="1" key="1">
    <citation type="submission" date="2016-01" db="EMBL/GenBank/DDBJ databases">
        <authorList>
            <person name="Peeters C."/>
        </authorList>
    </citation>
    <scope>NUCLEOTIDE SEQUENCE [LARGE SCALE GENOMIC DNA]</scope>
    <source>
        <strain evidence="1">LMG 29325</strain>
    </source>
</reference>
<dbReference type="Gene3D" id="3.40.630.10">
    <property type="entry name" value="Zn peptidases"/>
    <property type="match status" value="1"/>
</dbReference>
<evidence type="ECO:0000313" key="2">
    <source>
        <dbReference type="Proteomes" id="UP000054596"/>
    </source>
</evidence>
<comment type="caution">
    <text evidence="1">The sequence shown here is derived from an EMBL/GenBank/DDBJ whole genome shotgun (WGS) entry which is preliminary data.</text>
</comment>
<dbReference type="Proteomes" id="UP000054596">
    <property type="component" value="Unassembled WGS sequence"/>
</dbReference>
<keyword evidence="2" id="KW-1185">Reference proteome</keyword>
<dbReference type="GO" id="GO:0016787">
    <property type="term" value="F:hydrolase activity"/>
    <property type="evidence" value="ECO:0007669"/>
    <property type="project" value="UniProtKB-KW"/>
</dbReference>